<evidence type="ECO:0000313" key="2">
    <source>
        <dbReference type="EMBL" id="PPR05806.1"/>
    </source>
</evidence>
<dbReference type="AlphaFoldDB" id="A0A409YS27"/>
<gene>
    <name evidence="2" type="ORF">CVT24_006851</name>
</gene>
<feature type="compositionally biased region" description="Basic and acidic residues" evidence="1">
    <location>
        <begin position="27"/>
        <end position="36"/>
    </location>
</feature>
<name>A0A409YS27_9AGAR</name>
<feature type="compositionally biased region" description="Polar residues" evidence="1">
    <location>
        <begin position="37"/>
        <end position="54"/>
    </location>
</feature>
<organism evidence="2 3">
    <name type="scientific">Panaeolus cyanescens</name>
    <dbReference type="NCBI Taxonomy" id="181874"/>
    <lineage>
        <taxon>Eukaryota</taxon>
        <taxon>Fungi</taxon>
        <taxon>Dikarya</taxon>
        <taxon>Basidiomycota</taxon>
        <taxon>Agaricomycotina</taxon>
        <taxon>Agaricomycetes</taxon>
        <taxon>Agaricomycetidae</taxon>
        <taxon>Agaricales</taxon>
        <taxon>Agaricineae</taxon>
        <taxon>Galeropsidaceae</taxon>
        <taxon>Panaeolus</taxon>
    </lineage>
</organism>
<keyword evidence="3" id="KW-1185">Reference proteome</keyword>
<feature type="compositionally biased region" description="Basic and acidic residues" evidence="1">
    <location>
        <begin position="95"/>
        <end position="104"/>
    </location>
</feature>
<evidence type="ECO:0000313" key="3">
    <source>
        <dbReference type="Proteomes" id="UP000284842"/>
    </source>
</evidence>
<accession>A0A409YS27</accession>
<dbReference type="EMBL" id="NHTK01000750">
    <property type="protein sequence ID" value="PPR05806.1"/>
    <property type="molecule type" value="Genomic_DNA"/>
</dbReference>
<feature type="compositionally biased region" description="Polar residues" evidence="1">
    <location>
        <begin position="63"/>
        <end position="84"/>
    </location>
</feature>
<reference evidence="2 3" key="1">
    <citation type="journal article" date="2018" name="Evol. Lett.">
        <title>Horizontal gene cluster transfer increased hallucinogenic mushroom diversity.</title>
        <authorList>
            <person name="Reynolds H.T."/>
            <person name="Vijayakumar V."/>
            <person name="Gluck-Thaler E."/>
            <person name="Korotkin H.B."/>
            <person name="Matheny P.B."/>
            <person name="Slot J.C."/>
        </authorList>
    </citation>
    <scope>NUCLEOTIDE SEQUENCE [LARGE SCALE GENOMIC DNA]</scope>
    <source>
        <strain evidence="2 3">2629</strain>
    </source>
</reference>
<dbReference type="Proteomes" id="UP000284842">
    <property type="component" value="Unassembled WGS sequence"/>
</dbReference>
<comment type="caution">
    <text evidence="2">The sequence shown here is derived from an EMBL/GenBank/DDBJ whole genome shotgun (WGS) entry which is preliminary data.</text>
</comment>
<proteinExistence type="predicted"/>
<sequence length="111" mass="11859">METDHGNHRPSPKKKPTATATITTANKGDEGTKKTEVANTLPNPTARQHPSIPQHSEKVAETPATTPDMSLEGLQSDNSKTQVQEIKKNRSSTDGLDRRGREADTGTTAAG</sequence>
<feature type="region of interest" description="Disordered" evidence="1">
    <location>
        <begin position="1"/>
        <end position="111"/>
    </location>
</feature>
<dbReference type="InParanoid" id="A0A409YS27"/>
<protein>
    <submittedName>
        <fullName evidence="2">Uncharacterized protein</fullName>
    </submittedName>
</protein>
<evidence type="ECO:0000256" key="1">
    <source>
        <dbReference type="SAM" id="MobiDB-lite"/>
    </source>
</evidence>